<dbReference type="Proteomes" id="UP000003009">
    <property type="component" value="Unassembled WGS sequence"/>
</dbReference>
<accession>C4GHG6</accession>
<dbReference type="AlphaFoldDB" id="C4GHG6"/>
<dbReference type="HOGENOM" id="CLU_2954385_0_0_4"/>
<keyword evidence="2" id="KW-1185">Reference proteome</keyword>
<gene>
    <name evidence="1" type="ORF">GCWU000324_00299</name>
</gene>
<reference evidence="1" key="1">
    <citation type="submission" date="2009-04" db="EMBL/GenBank/DDBJ databases">
        <authorList>
            <person name="Weinstock G."/>
            <person name="Sodergren E."/>
            <person name="Clifton S."/>
            <person name="Fulton L."/>
            <person name="Fulton B."/>
            <person name="Courtney L."/>
            <person name="Fronick C."/>
            <person name="Harrison M."/>
            <person name="Strong C."/>
            <person name="Farmer C."/>
            <person name="Delahaunty K."/>
            <person name="Markovic C."/>
            <person name="Hall O."/>
            <person name="Minx P."/>
            <person name="Tomlinson C."/>
            <person name="Mitreva M."/>
            <person name="Nelson J."/>
            <person name="Hou S."/>
            <person name="Wollam A."/>
            <person name="Pepin K.H."/>
            <person name="Johnson M."/>
            <person name="Bhonagiri V."/>
            <person name="Nash W.E."/>
            <person name="Warren W."/>
            <person name="Chinwalla A."/>
            <person name="Mardis E.R."/>
            <person name="Wilson R.K."/>
        </authorList>
    </citation>
    <scope>NUCLEOTIDE SEQUENCE [LARGE SCALE GENOMIC DNA]</scope>
    <source>
        <strain evidence="1">ATCC 51147</strain>
    </source>
</reference>
<proteinExistence type="predicted"/>
<dbReference type="EMBL" id="ACJW02000002">
    <property type="protein sequence ID" value="EEP68404.1"/>
    <property type="molecule type" value="Genomic_DNA"/>
</dbReference>
<comment type="caution">
    <text evidence="1">The sequence shown here is derived from an EMBL/GenBank/DDBJ whole genome shotgun (WGS) entry which is preliminary data.</text>
</comment>
<protein>
    <submittedName>
        <fullName evidence="1">Uncharacterized protein</fullName>
    </submittedName>
</protein>
<evidence type="ECO:0000313" key="1">
    <source>
        <dbReference type="EMBL" id="EEP68404.1"/>
    </source>
</evidence>
<organism evidence="1 2">
    <name type="scientific">Kingella oralis ATCC 51147</name>
    <dbReference type="NCBI Taxonomy" id="629741"/>
    <lineage>
        <taxon>Bacteria</taxon>
        <taxon>Pseudomonadati</taxon>
        <taxon>Pseudomonadota</taxon>
        <taxon>Betaproteobacteria</taxon>
        <taxon>Neisseriales</taxon>
        <taxon>Neisseriaceae</taxon>
        <taxon>Kingella</taxon>
    </lineage>
</organism>
<name>C4GHG6_9NEIS</name>
<evidence type="ECO:0000313" key="2">
    <source>
        <dbReference type="Proteomes" id="UP000003009"/>
    </source>
</evidence>
<sequence>MGGFSFLVVRQHEGSLKSGYGFQAAPSFATIQSVFTTQFWKLANIVTLPMAGRSKEAKA</sequence>